<dbReference type="Proteomes" id="UP000027361">
    <property type="component" value="Unassembled WGS sequence"/>
</dbReference>
<gene>
    <name evidence="1" type="ORF">K437DRAFT_258728</name>
</gene>
<accession>A0A066VFL4</accession>
<sequence length="287" mass="32551">MSNIKGVVFDIGGVVVGSPIVGINKYEKSHGLPHHYLNHAITMRGQNSAFQRFERNELDLYTFYEQFGRELSDAPTLNEWYLQYCKNRGIDVPSLPDSIRVDGRELFGIMMQESLNPDRNVLTAVRRLKQSGKFRIAALTNNFSAPKTTDPRPQKGKERSLEEELAFIGMGEKGKDLKAEFDMYIESAIVGMRKPDPRFFKYALDQLQLKPEETVFLDDIGINLKAAASLGINTIRVEPLSSLPALRKLEAFTGMKLVDDEVAREEEERVRGLLRQKLKGTDDKARL</sequence>
<comment type="caution">
    <text evidence="1">The sequence shown here is derived from an EMBL/GenBank/DDBJ whole genome shotgun (WGS) entry which is preliminary data.</text>
</comment>
<dbReference type="Gene3D" id="3.40.50.1000">
    <property type="entry name" value="HAD superfamily/HAD-like"/>
    <property type="match status" value="1"/>
</dbReference>
<dbReference type="RefSeq" id="XP_013241333.1">
    <property type="nucleotide sequence ID" value="XM_013385879.1"/>
</dbReference>
<dbReference type="OrthoDB" id="1694274at2759"/>
<dbReference type="Gene3D" id="1.10.150.240">
    <property type="entry name" value="Putative phosphatase, domain 2"/>
    <property type="match status" value="1"/>
</dbReference>
<keyword evidence="1" id="KW-0378">Hydrolase</keyword>
<evidence type="ECO:0000313" key="1">
    <source>
        <dbReference type="EMBL" id="KDN40261.1"/>
    </source>
</evidence>
<dbReference type="GO" id="GO:0016791">
    <property type="term" value="F:phosphatase activity"/>
    <property type="evidence" value="ECO:0007669"/>
    <property type="project" value="UniProtKB-ARBA"/>
</dbReference>
<dbReference type="InParanoid" id="A0A066VFL4"/>
<dbReference type="InterPro" id="IPR036412">
    <property type="entry name" value="HAD-like_sf"/>
</dbReference>
<reference evidence="1 2" key="1">
    <citation type="submission" date="2014-05" db="EMBL/GenBank/DDBJ databases">
        <title>Draft genome sequence of a rare smut relative, Tilletiaria anomala UBC 951.</title>
        <authorList>
            <consortium name="DOE Joint Genome Institute"/>
            <person name="Toome M."/>
            <person name="Kuo A."/>
            <person name="Henrissat B."/>
            <person name="Lipzen A."/>
            <person name="Tritt A."/>
            <person name="Yoshinaga Y."/>
            <person name="Zane M."/>
            <person name="Barry K."/>
            <person name="Grigoriev I.V."/>
            <person name="Spatafora J.W."/>
            <person name="Aimea M.C."/>
        </authorList>
    </citation>
    <scope>NUCLEOTIDE SEQUENCE [LARGE SCALE GENOMIC DNA]</scope>
    <source>
        <strain evidence="1 2">UBC 951</strain>
    </source>
</reference>
<dbReference type="SFLD" id="SFLDG01129">
    <property type="entry name" value="C1.5:_HAD__Beta-PGM__Phosphata"/>
    <property type="match status" value="1"/>
</dbReference>
<protein>
    <submittedName>
        <fullName evidence="1">Epoxide hydrolase N-termina</fullName>
    </submittedName>
</protein>
<dbReference type="SUPFAM" id="SSF56784">
    <property type="entry name" value="HAD-like"/>
    <property type="match status" value="1"/>
</dbReference>
<dbReference type="SFLD" id="SFLDS00003">
    <property type="entry name" value="Haloacid_Dehalogenase"/>
    <property type="match status" value="1"/>
</dbReference>
<dbReference type="InterPro" id="IPR023214">
    <property type="entry name" value="HAD_sf"/>
</dbReference>
<keyword evidence="2" id="KW-1185">Reference proteome</keyword>
<dbReference type="PANTHER" id="PTHR47829:SF1">
    <property type="entry name" value="HAD FAMILY PHOSPHATASE"/>
    <property type="match status" value="1"/>
</dbReference>
<dbReference type="InterPro" id="IPR052898">
    <property type="entry name" value="ACAD10-like"/>
</dbReference>
<organism evidence="1 2">
    <name type="scientific">Tilletiaria anomala (strain ATCC 24038 / CBS 436.72 / UBC 951)</name>
    <dbReference type="NCBI Taxonomy" id="1037660"/>
    <lineage>
        <taxon>Eukaryota</taxon>
        <taxon>Fungi</taxon>
        <taxon>Dikarya</taxon>
        <taxon>Basidiomycota</taxon>
        <taxon>Ustilaginomycotina</taxon>
        <taxon>Exobasidiomycetes</taxon>
        <taxon>Georgefischeriales</taxon>
        <taxon>Tilletiariaceae</taxon>
        <taxon>Tilletiaria</taxon>
    </lineage>
</organism>
<dbReference type="InterPro" id="IPR023198">
    <property type="entry name" value="PGP-like_dom2"/>
</dbReference>
<evidence type="ECO:0000313" key="2">
    <source>
        <dbReference type="Proteomes" id="UP000027361"/>
    </source>
</evidence>
<dbReference type="Pfam" id="PF00702">
    <property type="entry name" value="Hydrolase"/>
    <property type="match status" value="1"/>
</dbReference>
<name>A0A066VFL4_TILAU</name>
<dbReference type="EMBL" id="JMSN01000093">
    <property type="protein sequence ID" value="KDN40261.1"/>
    <property type="molecule type" value="Genomic_DNA"/>
</dbReference>
<dbReference type="OMA" id="TAPNGFW"/>
<dbReference type="PANTHER" id="PTHR47829">
    <property type="entry name" value="HYDROLASE, PUTATIVE (AFU_ORTHOLOGUE AFUA_1G12880)-RELATED"/>
    <property type="match status" value="1"/>
</dbReference>
<dbReference type="GeneID" id="25265059"/>
<dbReference type="CDD" id="cd02603">
    <property type="entry name" value="HAD_sEH-N_like"/>
    <property type="match status" value="1"/>
</dbReference>
<dbReference type="InterPro" id="IPR006439">
    <property type="entry name" value="HAD-SF_hydro_IA"/>
</dbReference>
<dbReference type="AlphaFoldDB" id="A0A066VFL4"/>
<dbReference type="NCBIfam" id="TIGR01509">
    <property type="entry name" value="HAD-SF-IA-v3"/>
    <property type="match status" value="1"/>
</dbReference>
<dbReference type="STRING" id="1037660.A0A066VFL4"/>
<dbReference type="HOGENOM" id="CLU_045011_1_0_1"/>
<proteinExistence type="predicted"/>